<reference evidence="6 7" key="1">
    <citation type="submission" date="2019-08" db="EMBL/GenBank/DDBJ databases">
        <title>Complete genome sequence of Thermosulfurimonas marina SU872T, an anaerobic thermophilic chemolithoautotrophic bacterium isolated from a shallow marine hydrothermal vent.</title>
        <authorList>
            <person name="Allioux M."/>
            <person name="Jebbar M."/>
            <person name="Slobodkina G."/>
            <person name="Slobodkin A."/>
            <person name="Moalic Y."/>
            <person name="Frolova A."/>
            <person name="Shao Z."/>
            <person name="Alain K."/>
        </authorList>
    </citation>
    <scope>NUCLEOTIDE SEQUENCE [LARGE SCALE GENOMIC DNA]</scope>
    <source>
        <strain evidence="6 7">SU872</strain>
    </source>
</reference>
<dbReference type="Proteomes" id="UP000501253">
    <property type="component" value="Chromosome"/>
</dbReference>
<dbReference type="GO" id="GO:0052621">
    <property type="term" value="F:diguanylate cyclase activity"/>
    <property type="evidence" value="ECO:0007669"/>
    <property type="project" value="UniProtKB-EC"/>
</dbReference>
<evidence type="ECO:0000313" key="6">
    <source>
        <dbReference type="EMBL" id="QJA06065.1"/>
    </source>
</evidence>
<dbReference type="EMBL" id="CP042909">
    <property type="protein sequence ID" value="QJA06065.1"/>
    <property type="molecule type" value="Genomic_DNA"/>
</dbReference>
<dbReference type="RefSeq" id="WP_168719414.1">
    <property type="nucleotide sequence ID" value="NZ_CP042909.1"/>
</dbReference>
<feature type="transmembrane region" description="Helical" evidence="3">
    <location>
        <begin position="184"/>
        <end position="206"/>
    </location>
</feature>
<dbReference type="PANTHER" id="PTHR45138">
    <property type="entry name" value="REGULATORY COMPONENTS OF SENSORY TRANSDUCTION SYSTEM"/>
    <property type="match status" value="1"/>
</dbReference>
<comment type="catalytic activity">
    <reaction evidence="2">
        <text>2 GTP = 3',3'-c-di-GMP + 2 diphosphate</text>
        <dbReference type="Rhea" id="RHEA:24898"/>
        <dbReference type="ChEBI" id="CHEBI:33019"/>
        <dbReference type="ChEBI" id="CHEBI:37565"/>
        <dbReference type="ChEBI" id="CHEBI:58805"/>
        <dbReference type="EC" id="2.7.7.65"/>
    </reaction>
</comment>
<dbReference type="KEGG" id="tmai:FVE67_04315"/>
<dbReference type="PROSITE" id="PS50885">
    <property type="entry name" value="HAMP"/>
    <property type="match status" value="1"/>
</dbReference>
<accession>A0A6H1WS70</accession>
<dbReference type="SUPFAM" id="SSF55073">
    <property type="entry name" value="Nucleotide cyclase"/>
    <property type="match status" value="1"/>
</dbReference>
<evidence type="ECO:0000313" key="7">
    <source>
        <dbReference type="Proteomes" id="UP000501253"/>
    </source>
</evidence>
<evidence type="ECO:0000259" key="5">
    <source>
        <dbReference type="PROSITE" id="PS50887"/>
    </source>
</evidence>
<dbReference type="CDD" id="cd06225">
    <property type="entry name" value="HAMP"/>
    <property type="match status" value="1"/>
</dbReference>
<evidence type="ECO:0000256" key="3">
    <source>
        <dbReference type="SAM" id="Phobius"/>
    </source>
</evidence>
<sequence>MVRYIQPILDLSLFWKMGMVIGACVLVSFIMAGILYFELQKLYTGFEFSPGYKYELLAQEGLRLLERMEKSPENSEEYLRNLLELRTLLKAGMAGGIYHGRLASLPGEFTLRFPNPETLPPEPRSYLKASLEALEALEKGKAPSENLAKLRASLEKTLIWGHDNCQRFRQQMSILVSRTTTFKWIMLVFVGVFLLWGAVAFIFMVLQPLRQVTERIRDMARGKGLEECIDGETGCVLEYYARDEIGQLVDSVNELVSNYQDLNLFKHVIEEDEEVEEVFKRLGEAFQKKLGLENFVLLQVSNSQNTMEIVCTSPPGLEVNPEILFNASFCRAKRTGHVVSSLDHKGICPRFLWPEEADHYCIPMMSGGECIGVVQFLLPPEYAVRKEKNLHEKLRMANRYIEEAVPVIEAKRYAASFKEQSLKDPLTELYNRRFLETAIESLVAGVMRRKTTLGILMADLDYFKEVNDKYGHDAGDLILKETAQIFKKNVRNSDLVVRFGGEEFLILLMDTRNGESVKVAEKLRRAVEAHEFHIRGNILHKTVSIGVSEFPTDAQGIWEAIKYADVALYKAKEMGRNRVVRFTPDMWPAEEY</sequence>
<gene>
    <name evidence="6" type="ORF">FVE67_04315</name>
</gene>
<protein>
    <recommendedName>
        <fullName evidence="1">diguanylate cyclase</fullName>
        <ecNumber evidence="1">2.7.7.65</ecNumber>
    </recommendedName>
</protein>
<dbReference type="Gene3D" id="3.30.70.270">
    <property type="match status" value="1"/>
</dbReference>
<dbReference type="AlphaFoldDB" id="A0A6H1WS70"/>
<dbReference type="InterPro" id="IPR000160">
    <property type="entry name" value="GGDEF_dom"/>
</dbReference>
<name>A0A6H1WS70_9BACT</name>
<dbReference type="PROSITE" id="PS50887">
    <property type="entry name" value="GGDEF"/>
    <property type="match status" value="1"/>
</dbReference>
<evidence type="ECO:0000256" key="2">
    <source>
        <dbReference type="ARBA" id="ARBA00034247"/>
    </source>
</evidence>
<dbReference type="SMART" id="SM00304">
    <property type="entry name" value="HAMP"/>
    <property type="match status" value="1"/>
</dbReference>
<dbReference type="GO" id="GO:0043709">
    <property type="term" value="P:cell adhesion involved in single-species biofilm formation"/>
    <property type="evidence" value="ECO:0007669"/>
    <property type="project" value="TreeGrafter"/>
</dbReference>
<dbReference type="SMART" id="SM00267">
    <property type="entry name" value="GGDEF"/>
    <property type="match status" value="1"/>
</dbReference>
<dbReference type="FunFam" id="3.30.70.270:FF:000001">
    <property type="entry name" value="Diguanylate cyclase domain protein"/>
    <property type="match status" value="1"/>
</dbReference>
<dbReference type="NCBIfam" id="TIGR00254">
    <property type="entry name" value="GGDEF"/>
    <property type="match status" value="1"/>
</dbReference>
<dbReference type="InterPro" id="IPR043128">
    <property type="entry name" value="Rev_trsase/Diguanyl_cyclase"/>
</dbReference>
<dbReference type="GO" id="GO:0005886">
    <property type="term" value="C:plasma membrane"/>
    <property type="evidence" value="ECO:0007669"/>
    <property type="project" value="TreeGrafter"/>
</dbReference>
<dbReference type="Gene3D" id="6.10.340.10">
    <property type="match status" value="1"/>
</dbReference>
<keyword evidence="3" id="KW-0812">Transmembrane</keyword>
<dbReference type="InterPro" id="IPR003660">
    <property type="entry name" value="HAMP_dom"/>
</dbReference>
<proteinExistence type="predicted"/>
<dbReference type="InterPro" id="IPR050469">
    <property type="entry name" value="Diguanylate_Cyclase"/>
</dbReference>
<feature type="domain" description="HAMP" evidence="4">
    <location>
        <begin position="203"/>
        <end position="264"/>
    </location>
</feature>
<organism evidence="6 7">
    <name type="scientific">Thermosulfurimonas marina</name>
    <dbReference type="NCBI Taxonomy" id="2047767"/>
    <lineage>
        <taxon>Bacteria</taxon>
        <taxon>Pseudomonadati</taxon>
        <taxon>Thermodesulfobacteriota</taxon>
        <taxon>Thermodesulfobacteria</taxon>
        <taxon>Thermodesulfobacteriales</taxon>
        <taxon>Thermodesulfobacteriaceae</taxon>
        <taxon>Thermosulfurimonas</taxon>
    </lineage>
</organism>
<feature type="domain" description="GGDEF" evidence="5">
    <location>
        <begin position="451"/>
        <end position="584"/>
    </location>
</feature>
<dbReference type="EC" id="2.7.7.65" evidence="1"/>
<dbReference type="GO" id="GO:0007165">
    <property type="term" value="P:signal transduction"/>
    <property type="evidence" value="ECO:0007669"/>
    <property type="project" value="InterPro"/>
</dbReference>
<feature type="transmembrane region" description="Helical" evidence="3">
    <location>
        <begin position="13"/>
        <end position="37"/>
    </location>
</feature>
<dbReference type="InterPro" id="IPR029787">
    <property type="entry name" value="Nucleotide_cyclase"/>
</dbReference>
<dbReference type="Pfam" id="PF00990">
    <property type="entry name" value="GGDEF"/>
    <property type="match status" value="1"/>
</dbReference>
<evidence type="ECO:0000256" key="1">
    <source>
        <dbReference type="ARBA" id="ARBA00012528"/>
    </source>
</evidence>
<evidence type="ECO:0000259" key="4">
    <source>
        <dbReference type="PROSITE" id="PS50885"/>
    </source>
</evidence>
<keyword evidence="3" id="KW-0472">Membrane</keyword>
<keyword evidence="7" id="KW-1185">Reference proteome</keyword>
<dbReference type="Pfam" id="PF00672">
    <property type="entry name" value="HAMP"/>
    <property type="match status" value="1"/>
</dbReference>
<dbReference type="CDD" id="cd01949">
    <property type="entry name" value="GGDEF"/>
    <property type="match status" value="1"/>
</dbReference>
<dbReference type="GO" id="GO:1902201">
    <property type="term" value="P:negative regulation of bacterial-type flagellum-dependent cell motility"/>
    <property type="evidence" value="ECO:0007669"/>
    <property type="project" value="TreeGrafter"/>
</dbReference>
<dbReference type="PANTHER" id="PTHR45138:SF9">
    <property type="entry name" value="DIGUANYLATE CYCLASE DGCM-RELATED"/>
    <property type="match status" value="1"/>
</dbReference>
<keyword evidence="3" id="KW-1133">Transmembrane helix</keyword>